<dbReference type="OrthoDB" id="1164111at2759"/>
<evidence type="ECO:0000256" key="2">
    <source>
        <dbReference type="ARBA" id="ARBA00001968"/>
    </source>
</evidence>
<dbReference type="InterPro" id="IPR006941">
    <property type="entry name" value="RNase_CAF1"/>
</dbReference>
<evidence type="ECO:0000256" key="4">
    <source>
        <dbReference type="ARBA" id="ARBA00004496"/>
    </source>
</evidence>
<comment type="function">
    <text evidence="17">Ubiquitous transcription factor required for a diverse set of processes. It is a component of the CCR4 complex involved in the control of gene expression.</text>
</comment>
<comment type="catalytic activity">
    <reaction evidence="1">
        <text>Exonucleolytic cleavage of poly(A) to 5'-AMP.</text>
        <dbReference type="EC" id="3.1.13.4"/>
    </reaction>
</comment>
<proteinExistence type="inferred from homology"/>
<dbReference type="GO" id="GO:0046872">
    <property type="term" value="F:metal ion binding"/>
    <property type="evidence" value="ECO:0007669"/>
    <property type="project" value="UniProtKB-KW"/>
</dbReference>
<evidence type="ECO:0000256" key="13">
    <source>
        <dbReference type="ARBA" id="ARBA00022884"/>
    </source>
</evidence>
<dbReference type="GO" id="GO:0030014">
    <property type="term" value="C:CCR4-NOT complex"/>
    <property type="evidence" value="ECO:0007669"/>
    <property type="project" value="InterPro"/>
</dbReference>
<evidence type="ECO:0000256" key="11">
    <source>
        <dbReference type="ARBA" id="ARBA00022801"/>
    </source>
</evidence>
<evidence type="ECO:0000256" key="17">
    <source>
        <dbReference type="ARBA" id="ARBA00025148"/>
    </source>
</evidence>
<keyword evidence="14" id="KW-0805">Transcription regulation</keyword>
<dbReference type="InterPro" id="IPR012337">
    <property type="entry name" value="RNaseH-like_sf"/>
</dbReference>
<evidence type="ECO:0000256" key="8">
    <source>
        <dbReference type="ARBA" id="ARBA00022490"/>
    </source>
</evidence>
<evidence type="ECO:0000256" key="10">
    <source>
        <dbReference type="ARBA" id="ARBA00022723"/>
    </source>
</evidence>
<evidence type="ECO:0000256" key="15">
    <source>
        <dbReference type="ARBA" id="ARBA00023163"/>
    </source>
</evidence>
<dbReference type="EMBL" id="PSQE01000002">
    <property type="protein sequence ID" value="RHN75474.1"/>
    <property type="molecule type" value="Genomic_DNA"/>
</dbReference>
<keyword evidence="10" id="KW-0479">Metal-binding</keyword>
<accession>A0A396JEG2</accession>
<comment type="caution">
    <text evidence="18">The sequence shown here is derived from an EMBL/GenBank/DDBJ whole genome shotgun (WGS) entry which is preliminary data.</text>
</comment>
<dbReference type="EC" id="3.1.13.4" evidence="7"/>
<evidence type="ECO:0000256" key="12">
    <source>
        <dbReference type="ARBA" id="ARBA00022839"/>
    </source>
</evidence>
<evidence type="ECO:0000256" key="9">
    <source>
        <dbReference type="ARBA" id="ARBA00022722"/>
    </source>
</evidence>
<dbReference type="PANTHER" id="PTHR10797">
    <property type="entry name" value="CCR4-NOT TRANSCRIPTION COMPLEX SUBUNIT"/>
    <property type="match status" value="1"/>
</dbReference>
<keyword evidence="11 18" id="KW-0378">Hydrolase</keyword>
<dbReference type="GO" id="GO:0005737">
    <property type="term" value="C:cytoplasm"/>
    <property type="evidence" value="ECO:0007669"/>
    <property type="project" value="UniProtKB-SubCell"/>
</dbReference>
<sequence length="281" mass="32388">MTKVKEEDASNKPIKIRQVWAENLEREFDLIRDFVHMFPYVSMDTEFPGVVVAPNFDPNIPYHLRHMDPSEQYSFLKANVDNLNLIQLGLTLTDANGNLPGDVAYSYIWEFNFKDFDVDRDLQNPDSIELLRRQGIDFKRNLIYGVDSLEFAKLFRLKSGLVNSGVSWVTFHSSYDFGYLVKILTQNYLPSRLEEFLSILTQIFGQNVYDMKYMIKFCNLYGGLERVATKLKVSRAVGNSHQAASDSLLTWQAFKKMKDIYFVNNGITMHAGVLFGLEVTV</sequence>
<keyword evidence="8" id="KW-0963">Cytoplasm</keyword>
<evidence type="ECO:0000256" key="14">
    <source>
        <dbReference type="ARBA" id="ARBA00023015"/>
    </source>
</evidence>
<evidence type="ECO:0000256" key="6">
    <source>
        <dbReference type="ARBA" id="ARBA00011757"/>
    </source>
</evidence>
<protein>
    <recommendedName>
        <fullName evidence="7">poly(A)-specific ribonuclease</fullName>
        <ecNumber evidence="7">3.1.13.4</ecNumber>
    </recommendedName>
</protein>
<evidence type="ECO:0000256" key="16">
    <source>
        <dbReference type="ARBA" id="ARBA00023242"/>
    </source>
</evidence>
<dbReference type="InterPro" id="IPR039637">
    <property type="entry name" value="CNOT7/CNOT8/Pop2"/>
</dbReference>
<keyword evidence="16" id="KW-0539">Nucleus</keyword>
<reference evidence="18" key="1">
    <citation type="journal article" date="2018" name="Nat. Plants">
        <title>Whole-genome landscape of Medicago truncatula symbiotic genes.</title>
        <authorList>
            <person name="Pecrix Y."/>
            <person name="Gamas P."/>
            <person name="Carrere S."/>
        </authorList>
    </citation>
    <scope>NUCLEOTIDE SEQUENCE</scope>
    <source>
        <tissue evidence="18">Leaves</tissue>
    </source>
</reference>
<comment type="similarity">
    <text evidence="5">Belongs to the CAF1 family.</text>
</comment>
<comment type="subunit">
    <text evidence="6">Component of the CCR4-NOT complex, at least composed of CRR4 and CAF1 proteins.</text>
</comment>
<keyword evidence="15" id="KW-0804">Transcription</keyword>
<evidence type="ECO:0000256" key="3">
    <source>
        <dbReference type="ARBA" id="ARBA00004123"/>
    </source>
</evidence>
<keyword evidence="9" id="KW-0540">Nuclease</keyword>
<dbReference type="GO" id="GO:0005634">
    <property type="term" value="C:nucleus"/>
    <property type="evidence" value="ECO:0007669"/>
    <property type="project" value="UniProtKB-SubCell"/>
</dbReference>
<dbReference type="GO" id="GO:0004535">
    <property type="term" value="F:poly(A)-specific ribonuclease activity"/>
    <property type="evidence" value="ECO:0007669"/>
    <property type="project" value="UniProtKB-EC"/>
</dbReference>
<dbReference type="InterPro" id="IPR036397">
    <property type="entry name" value="RNaseH_sf"/>
</dbReference>
<dbReference type="Proteomes" id="UP000265566">
    <property type="component" value="Chromosome 2"/>
</dbReference>
<dbReference type="OMA" id="HTFQQIT"/>
<dbReference type="Gene3D" id="3.30.420.10">
    <property type="entry name" value="Ribonuclease H-like superfamily/Ribonuclease H"/>
    <property type="match status" value="1"/>
</dbReference>
<gene>
    <name evidence="18" type="ORF">MtrunA17_Chr2g0321651</name>
</gene>
<name>A0A396JEG2_MEDTR</name>
<dbReference type="Pfam" id="PF04857">
    <property type="entry name" value="CAF1"/>
    <property type="match status" value="2"/>
</dbReference>
<keyword evidence="12" id="KW-0269">Exonuclease</keyword>
<dbReference type="GO" id="GO:0003723">
    <property type="term" value="F:RNA binding"/>
    <property type="evidence" value="ECO:0007669"/>
    <property type="project" value="UniProtKB-KW"/>
</dbReference>
<dbReference type="Gramene" id="rna11690">
    <property type="protein sequence ID" value="RHN75474.1"/>
    <property type="gene ID" value="gene11690"/>
</dbReference>
<comment type="subcellular location">
    <subcellularLocation>
        <location evidence="4">Cytoplasm</location>
    </subcellularLocation>
    <subcellularLocation>
        <location evidence="3">Nucleus</location>
    </subcellularLocation>
</comment>
<dbReference type="AlphaFoldDB" id="A0A396JEG2"/>
<evidence type="ECO:0000256" key="5">
    <source>
        <dbReference type="ARBA" id="ARBA00008372"/>
    </source>
</evidence>
<comment type="cofactor">
    <cofactor evidence="2">
        <name>a divalent metal cation</name>
        <dbReference type="ChEBI" id="CHEBI:60240"/>
    </cofactor>
</comment>
<dbReference type="SUPFAM" id="SSF53098">
    <property type="entry name" value="Ribonuclease H-like"/>
    <property type="match status" value="1"/>
</dbReference>
<evidence type="ECO:0000313" key="18">
    <source>
        <dbReference type="EMBL" id="RHN75474.1"/>
    </source>
</evidence>
<organism evidence="18">
    <name type="scientific">Medicago truncatula</name>
    <name type="common">Barrel medic</name>
    <name type="synonym">Medicago tribuloides</name>
    <dbReference type="NCBI Taxonomy" id="3880"/>
    <lineage>
        <taxon>Eukaryota</taxon>
        <taxon>Viridiplantae</taxon>
        <taxon>Streptophyta</taxon>
        <taxon>Embryophyta</taxon>
        <taxon>Tracheophyta</taxon>
        <taxon>Spermatophyta</taxon>
        <taxon>Magnoliopsida</taxon>
        <taxon>eudicotyledons</taxon>
        <taxon>Gunneridae</taxon>
        <taxon>Pentapetalae</taxon>
        <taxon>rosids</taxon>
        <taxon>fabids</taxon>
        <taxon>Fabales</taxon>
        <taxon>Fabaceae</taxon>
        <taxon>Papilionoideae</taxon>
        <taxon>50 kb inversion clade</taxon>
        <taxon>NPAAA clade</taxon>
        <taxon>Hologalegina</taxon>
        <taxon>IRL clade</taxon>
        <taxon>Trifolieae</taxon>
        <taxon>Medicago</taxon>
    </lineage>
</organism>
<keyword evidence="13" id="KW-0694">RNA-binding</keyword>
<evidence type="ECO:0000256" key="7">
    <source>
        <dbReference type="ARBA" id="ARBA00012161"/>
    </source>
</evidence>
<evidence type="ECO:0000256" key="1">
    <source>
        <dbReference type="ARBA" id="ARBA00001663"/>
    </source>
</evidence>